<sequence>MQGCQNDYGKLVGRVAVLRMAFGCPETPPLAADWKRMGALTTKGLDYSMNTISSDADDSKGLVENLVTNMDLTISGEGEWRKRAKATEIGPVSMSKYLFTEVQAGRQPGIWVRFDFLGVDDGTYIQGYFNTTSWSSDFGSSDFATYSGEWKVADADSVTFVDGSEVAIAVTGVTVTPTSGTVAAGANTTFAVNISPSNATNKAFTVVSSVPARATAAISGTTVTASAPSGATAGVANLTVTTTDGSFTAVYALTVTA</sequence>
<dbReference type="Proteomes" id="UP000196440">
    <property type="component" value="Unassembled WGS sequence"/>
</dbReference>
<evidence type="ECO:0000313" key="3">
    <source>
        <dbReference type="Proteomes" id="UP000196440"/>
    </source>
</evidence>
<gene>
    <name evidence="2" type="ORF">CBW57_06600</name>
</gene>
<proteinExistence type="predicted"/>
<dbReference type="SMART" id="SM00635">
    <property type="entry name" value="BID_2"/>
    <property type="match status" value="1"/>
</dbReference>
<evidence type="ECO:0000259" key="1">
    <source>
        <dbReference type="SMART" id="SM00635"/>
    </source>
</evidence>
<accession>A0A209A575</accession>
<dbReference type="AlphaFoldDB" id="A0A209A575"/>
<organism evidence="2 3">
    <name type="scientific">Yersinia intermedia</name>
    <dbReference type="NCBI Taxonomy" id="631"/>
    <lineage>
        <taxon>Bacteria</taxon>
        <taxon>Pseudomonadati</taxon>
        <taxon>Pseudomonadota</taxon>
        <taxon>Gammaproteobacteria</taxon>
        <taxon>Enterobacterales</taxon>
        <taxon>Yersiniaceae</taxon>
        <taxon>Yersinia</taxon>
    </lineage>
</organism>
<reference evidence="2 3" key="1">
    <citation type="submission" date="2017-05" db="EMBL/GenBank/DDBJ databases">
        <title>Whole genome sequencing of Yersinia kristensenii.</title>
        <authorList>
            <person name="Campioni F."/>
        </authorList>
    </citation>
    <scope>NUCLEOTIDE SEQUENCE [LARGE SCALE GENOMIC DNA]</scope>
    <source>
        <strain evidence="2 3">CFSAN060536</strain>
    </source>
</reference>
<dbReference type="Pfam" id="PF02368">
    <property type="entry name" value="Big_2"/>
    <property type="match status" value="1"/>
</dbReference>
<protein>
    <submittedName>
        <fullName evidence="2">DNA breaking-rejoining protein</fullName>
    </submittedName>
</protein>
<dbReference type="RefSeq" id="WP_087815620.1">
    <property type="nucleotide sequence ID" value="NZ_NHOI01000009.1"/>
</dbReference>
<name>A0A209A575_YERIN</name>
<evidence type="ECO:0000313" key="2">
    <source>
        <dbReference type="EMBL" id="OVZ87919.1"/>
    </source>
</evidence>
<dbReference type="InterPro" id="IPR003343">
    <property type="entry name" value="Big_2"/>
</dbReference>
<feature type="domain" description="BIG2" evidence="1">
    <location>
        <begin position="169"/>
        <end position="252"/>
    </location>
</feature>
<comment type="caution">
    <text evidence="2">The sequence shown here is derived from an EMBL/GenBank/DDBJ whole genome shotgun (WGS) entry which is preliminary data.</text>
</comment>
<dbReference type="EMBL" id="NHOI01000009">
    <property type="protein sequence ID" value="OVZ87919.1"/>
    <property type="molecule type" value="Genomic_DNA"/>
</dbReference>
<dbReference type="Gene3D" id="2.60.40.1080">
    <property type="match status" value="1"/>
</dbReference>